<keyword evidence="1" id="KW-0812">Transmembrane</keyword>
<keyword evidence="1" id="KW-1133">Transmembrane helix</keyword>
<comment type="caution">
    <text evidence="2">The sequence shown here is derived from an EMBL/GenBank/DDBJ whole genome shotgun (WGS) entry which is preliminary data.</text>
</comment>
<dbReference type="EMBL" id="JAHEWS010000004">
    <property type="protein sequence ID" value="MBT1586998.1"/>
    <property type="molecule type" value="Genomic_DNA"/>
</dbReference>
<keyword evidence="3" id="KW-1185">Reference proteome</keyword>
<evidence type="ECO:0008006" key="4">
    <source>
        <dbReference type="Google" id="ProtNLM"/>
    </source>
</evidence>
<feature type="transmembrane region" description="Helical" evidence="1">
    <location>
        <begin position="155"/>
        <end position="178"/>
    </location>
</feature>
<feature type="transmembrane region" description="Helical" evidence="1">
    <location>
        <begin position="278"/>
        <end position="300"/>
    </location>
</feature>
<protein>
    <recommendedName>
        <fullName evidence="4">FtsX-like permease family protein</fullName>
    </recommendedName>
</protein>
<feature type="transmembrane region" description="Helical" evidence="1">
    <location>
        <begin position="21"/>
        <end position="44"/>
    </location>
</feature>
<evidence type="ECO:0000256" key="1">
    <source>
        <dbReference type="SAM" id="Phobius"/>
    </source>
</evidence>
<feature type="transmembrane region" description="Helical" evidence="1">
    <location>
        <begin position="392"/>
        <end position="413"/>
    </location>
</feature>
<feature type="transmembrane region" description="Helical" evidence="1">
    <location>
        <begin position="249"/>
        <end position="266"/>
    </location>
</feature>
<feature type="transmembrane region" description="Helical" evidence="1">
    <location>
        <begin position="306"/>
        <end position="329"/>
    </location>
</feature>
<gene>
    <name evidence="2" type="ORF">KK097_04120</name>
</gene>
<organism evidence="2 3">
    <name type="scientific">Curtobacterium aurantiacum</name>
    <dbReference type="NCBI Taxonomy" id="3236919"/>
    <lineage>
        <taxon>Bacteria</taxon>
        <taxon>Bacillati</taxon>
        <taxon>Actinomycetota</taxon>
        <taxon>Actinomycetes</taxon>
        <taxon>Micrococcales</taxon>
        <taxon>Microbacteriaceae</taxon>
        <taxon>Curtobacterium</taxon>
    </lineage>
</organism>
<feature type="transmembrane region" description="Helical" evidence="1">
    <location>
        <begin position="341"/>
        <end position="372"/>
    </location>
</feature>
<dbReference type="RefSeq" id="WP_214543797.1">
    <property type="nucleotide sequence ID" value="NZ_JAHEWS010000004.1"/>
</dbReference>
<keyword evidence="1" id="KW-0472">Membrane</keyword>
<feature type="transmembrane region" description="Helical" evidence="1">
    <location>
        <begin position="198"/>
        <end position="217"/>
    </location>
</feature>
<reference evidence="2 3" key="1">
    <citation type="submission" date="2021-05" db="EMBL/GenBank/DDBJ databases">
        <title>Whole genome sequence of Curtobacterium flaccumfaciens pv. flaccumfaciens strain CFBP 8819.</title>
        <authorList>
            <person name="Osdaghi E."/>
            <person name="Taghouti G."/>
            <person name="Portier P."/>
            <person name="Fazliarab A."/>
            <person name="Taghavi S.M."/>
            <person name="Briand M."/>
            <person name="Le-Saux M."/>
            <person name="Jacques M.-A."/>
        </authorList>
    </citation>
    <scope>NUCLEOTIDE SEQUENCE [LARGE SCALE GENOMIC DNA]</scope>
    <source>
        <strain evidence="2 3">CFBP 8819</strain>
    </source>
</reference>
<dbReference type="Proteomes" id="UP001519641">
    <property type="component" value="Unassembled WGS sequence"/>
</dbReference>
<feature type="transmembrane region" description="Helical" evidence="1">
    <location>
        <begin position="111"/>
        <end position="134"/>
    </location>
</feature>
<sequence length="429" mass="44990">MIARLVLVEVVRAWRLWASAFVIMVLAAVVALVCAGDVSTAAVLTDPVDAAGLRNHALVFGGINSIVVVGALNVLVTFTIRVQRRTHALWQFGGIGPALIGRVVLTQAAALSLAAFGTALLVIPVVLQQLMAFLSAPLRSVDAPALEPRLGLVEGLVAFAVFELTVLLSALGAARAASRTPALFAVREPELEVTRTGLGRKTTAVVLGVTTVSMYVLNLLGAQGVTMMFLVPAMGFVVTVAPWLCRTLVAWWTTALPEAPASWFLARESLTHHVARSHSAIALLAVALMLGSLTGLAGVWDSPSYYLAGLAIFGSPVLIILFTGAATVVMTTMGRRRDVALLVVAGGTFRTAVVSAVLEAFAMVVTAVLIALPVALATVPTALSSWTEPLRPLPFVMAIGFVIMLVATVNPVLQARRRSLGRLLVDTGT</sequence>
<proteinExistence type="predicted"/>
<accession>A0ABS5VBZ6</accession>
<name>A0ABS5VBZ6_9MICO</name>
<feature type="transmembrane region" description="Helical" evidence="1">
    <location>
        <begin position="56"/>
        <end position="76"/>
    </location>
</feature>
<evidence type="ECO:0000313" key="3">
    <source>
        <dbReference type="Proteomes" id="UP001519641"/>
    </source>
</evidence>
<evidence type="ECO:0000313" key="2">
    <source>
        <dbReference type="EMBL" id="MBT1586998.1"/>
    </source>
</evidence>